<evidence type="ECO:0000256" key="5">
    <source>
        <dbReference type="PROSITE-ProRule" id="PRU10141"/>
    </source>
</evidence>
<dbReference type="InterPro" id="IPR000719">
    <property type="entry name" value="Prot_kinase_dom"/>
</dbReference>
<dbReference type="PROSITE" id="PS00107">
    <property type="entry name" value="PROTEIN_KINASE_ATP"/>
    <property type="match status" value="1"/>
</dbReference>
<protein>
    <submittedName>
        <fullName evidence="8">Serine/threonine-protein kinase</fullName>
        <ecNumber evidence="8">2.7.11.1</ecNumber>
    </submittedName>
</protein>
<dbReference type="Proteomes" id="UP001597063">
    <property type="component" value="Unassembled WGS sequence"/>
</dbReference>
<dbReference type="EMBL" id="JBHTGP010000027">
    <property type="protein sequence ID" value="MFD0691133.1"/>
    <property type="molecule type" value="Genomic_DNA"/>
</dbReference>
<dbReference type="InterPro" id="IPR017441">
    <property type="entry name" value="Protein_kinase_ATP_BS"/>
</dbReference>
<evidence type="ECO:0000256" key="1">
    <source>
        <dbReference type="ARBA" id="ARBA00022679"/>
    </source>
</evidence>
<feature type="domain" description="Protein kinase" evidence="7">
    <location>
        <begin position="10"/>
        <end position="262"/>
    </location>
</feature>
<evidence type="ECO:0000256" key="3">
    <source>
        <dbReference type="ARBA" id="ARBA00022777"/>
    </source>
</evidence>
<keyword evidence="3 8" id="KW-0418">Kinase</keyword>
<keyword evidence="2 5" id="KW-0547">Nucleotide-binding</keyword>
<dbReference type="PROSITE" id="PS00109">
    <property type="entry name" value="PROTEIN_KINASE_TYR"/>
    <property type="match status" value="1"/>
</dbReference>
<evidence type="ECO:0000313" key="8">
    <source>
        <dbReference type="EMBL" id="MFD0691133.1"/>
    </source>
</evidence>
<dbReference type="RefSeq" id="WP_131762553.1">
    <property type="nucleotide sequence ID" value="NZ_CAACUY010000234.1"/>
</dbReference>
<feature type="compositionally biased region" description="Low complexity" evidence="6">
    <location>
        <begin position="268"/>
        <end position="282"/>
    </location>
</feature>
<name>A0ABW2Y002_9ACTN</name>
<accession>A0ABW2Y002</accession>
<proteinExistence type="predicted"/>
<dbReference type="PANTHER" id="PTHR43289:SF34">
    <property type="entry name" value="SERINE_THREONINE-PROTEIN KINASE YBDM-RELATED"/>
    <property type="match status" value="1"/>
</dbReference>
<evidence type="ECO:0000256" key="2">
    <source>
        <dbReference type="ARBA" id="ARBA00022741"/>
    </source>
</evidence>
<dbReference type="PROSITE" id="PS50011">
    <property type="entry name" value="PROTEIN_KINASE_DOM"/>
    <property type="match status" value="1"/>
</dbReference>
<organism evidence="8 9">
    <name type="scientific">Actinomadura fibrosa</name>
    <dbReference type="NCBI Taxonomy" id="111802"/>
    <lineage>
        <taxon>Bacteria</taxon>
        <taxon>Bacillati</taxon>
        <taxon>Actinomycetota</taxon>
        <taxon>Actinomycetes</taxon>
        <taxon>Streptosporangiales</taxon>
        <taxon>Thermomonosporaceae</taxon>
        <taxon>Actinomadura</taxon>
    </lineage>
</organism>
<dbReference type="PANTHER" id="PTHR43289">
    <property type="entry name" value="MITOGEN-ACTIVATED PROTEIN KINASE KINASE KINASE 20-RELATED"/>
    <property type="match status" value="1"/>
</dbReference>
<dbReference type="EC" id="2.7.11.1" evidence="8"/>
<dbReference type="InterPro" id="IPR011009">
    <property type="entry name" value="Kinase-like_dom_sf"/>
</dbReference>
<dbReference type="SUPFAM" id="SSF56112">
    <property type="entry name" value="Protein kinase-like (PK-like)"/>
    <property type="match status" value="1"/>
</dbReference>
<dbReference type="CDD" id="cd14014">
    <property type="entry name" value="STKc_PknB_like"/>
    <property type="match status" value="1"/>
</dbReference>
<dbReference type="InterPro" id="IPR008266">
    <property type="entry name" value="Tyr_kinase_AS"/>
</dbReference>
<dbReference type="InterPro" id="IPR020635">
    <property type="entry name" value="Tyr_kinase_cat_dom"/>
</dbReference>
<dbReference type="Gene3D" id="3.30.200.20">
    <property type="entry name" value="Phosphorylase Kinase, domain 1"/>
    <property type="match status" value="1"/>
</dbReference>
<gene>
    <name evidence="8" type="ORF">ACFQZM_42035</name>
</gene>
<keyword evidence="4 5" id="KW-0067">ATP-binding</keyword>
<feature type="compositionally biased region" description="Gly residues" evidence="6">
    <location>
        <begin position="292"/>
        <end position="301"/>
    </location>
</feature>
<feature type="region of interest" description="Disordered" evidence="6">
    <location>
        <begin position="257"/>
        <end position="301"/>
    </location>
</feature>
<feature type="binding site" evidence="5">
    <location>
        <position position="38"/>
    </location>
    <ligand>
        <name>ATP</name>
        <dbReference type="ChEBI" id="CHEBI:30616"/>
    </ligand>
</feature>
<reference evidence="9" key="1">
    <citation type="journal article" date="2019" name="Int. J. Syst. Evol. Microbiol.">
        <title>The Global Catalogue of Microorganisms (GCM) 10K type strain sequencing project: providing services to taxonomists for standard genome sequencing and annotation.</title>
        <authorList>
            <consortium name="The Broad Institute Genomics Platform"/>
            <consortium name="The Broad Institute Genome Sequencing Center for Infectious Disease"/>
            <person name="Wu L."/>
            <person name="Ma J."/>
        </authorList>
    </citation>
    <scope>NUCLEOTIDE SEQUENCE [LARGE SCALE GENOMIC DNA]</scope>
    <source>
        <strain evidence="9">JCM 9371</strain>
    </source>
</reference>
<dbReference type="SMART" id="SM00219">
    <property type="entry name" value="TyrKc"/>
    <property type="match status" value="1"/>
</dbReference>
<comment type="caution">
    <text evidence="8">The sequence shown here is derived from an EMBL/GenBank/DDBJ whole genome shotgun (WGS) entry which is preliminary data.</text>
</comment>
<evidence type="ECO:0000313" key="9">
    <source>
        <dbReference type="Proteomes" id="UP001597063"/>
    </source>
</evidence>
<dbReference type="GO" id="GO:0004674">
    <property type="term" value="F:protein serine/threonine kinase activity"/>
    <property type="evidence" value="ECO:0007669"/>
    <property type="project" value="UniProtKB-EC"/>
</dbReference>
<evidence type="ECO:0000256" key="6">
    <source>
        <dbReference type="SAM" id="MobiDB-lite"/>
    </source>
</evidence>
<dbReference type="Pfam" id="PF00069">
    <property type="entry name" value="Pkinase"/>
    <property type="match status" value="1"/>
</dbReference>
<evidence type="ECO:0000256" key="4">
    <source>
        <dbReference type="ARBA" id="ARBA00022840"/>
    </source>
</evidence>
<evidence type="ECO:0000259" key="7">
    <source>
        <dbReference type="PROSITE" id="PS50011"/>
    </source>
</evidence>
<keyword evidence="9" id="KW-1185">Reference proteome</keyword>
<sequence length="301" mass="32077">MGTHRRLGGYRLLDEIGRGSTAVVHLAMDSQGREVAVKELLPEFTTEPEAIARLARELSAQARVRSNYVARLLDGQISAERPYVVMQYVPGTPLNDLVPAYGPFTGDRLARFARRLALALADVHDAGVLHRDVAPGNVIVYGDRPTLIDFGIAHESGTEQITRRGMVVGTPAFMAPELIEGERATIALDVFSWATTVAYAATGRPPFGRGSLHGVCFRILRGQADLDGVPEPLARLVRMALRRDPCARPTARWLAGALHTGETTGETPARPAVPSEPAAPARPAVPPHAGTVAGGGQAVPA</sequence>
<dbReference type="Gene3D" id="1.10.510.10">
    <property type="entry name" value="Transferase(Phosphotransferase) domain 1"/>
    <property type="match status" value="1"/>
</dbReference>
<keyword evidence="1 8" id="KW-0808">Transferase</keyword>